<proteinExistence type="predicted"/>
<evidence type="ECO:0000313" key="2">
    <source>
        <dbReference type="Proteomes" id="UP000284990"/>
    </source>
</evidence>
<comment type="caution">
    <text evidence="1">The sequence shown here is derived from an EMBL/GenBank/DDBJ whole genome shotgun (WGS) entry which is preliminary data.</text>
</comment>
<gene>
    <name evidence="1" type="ORF">DW916_01245</name>
</gene>
<dbReference type="AlphaFoldDB" id="A0A3R6EAT9"/>
<dbReference type="EMBL" id="QSFW01000002">
    <property type="protein sequence ID" value="RHA89167.1"/>
    <property type="molecule type" value="Genomic_DNA"/>
</dbReference>
<dbReference type="Proteomes" id="UP000284990">
    <property type="component" value="Unassembled WGS sequence"/>
</dbReference>
<reference evidence="1 2" key="1">
    <citation type="submission" date="2018-08" db="EMBL/GenBank/DDBJ databases">
        <title>A genome reference for cultivated species of the human gut microbiota.</title>
        <authorList>
            <person name="Zou Y."/>
            <person name="Xue W."/>
            <person name="Luo G."/>
        </authorList>
    </citation>
    <scope>NUCLEOTIDE SEQUENCE [LARGE SCALE GENOMIC DNA]</scope>
    <source>
        <strain evidence="1 2">AM42-23AC</strain>
    </source>
</reference>
<organism evidence="1 2">
    <name type="scientific">Segatella copri</name>
    <dbReference type="NCBI Taxonomy" id="165179"/>
    <lineage>
        <taxon>Bacteria</taxon>
        <taxon>Pseudomonadati</taxon>
        <taxon>Bacteroidota</taxon>
        <taxon>Bacteroidia</taxon>
        <taxon>Bacteroidales</taxon>
        <taxon>Prevotellaceae</taxon>
        <taxon>Segatella</taxon>
    </lineage>
</organism>
<evidence type="ECO:0000313" key="1">
    <source>
        <dbReference type="EMBL" id="RHA89167.1"/>
    </source>
</evidence>
<evidence type="ECO:0008006" key="3">
    <source>
        <dbReference type="Google" id="ProtNLM"/>
    </source>
</evidence>
<protein>
    <recommendedName>
        <fullName evidence="3">Addiction module protein</fullName>
    </recommendedName>
</protein>
<sequence length="115" mass="13300">MNYQIITVFLQKGFKIEMIMKLSDYSNITSTPVWNEVKNWSDDDKNELITLLYTTMDKVNPYVVPESDEIEAFVNEIPREALAASVEMALKDHENGNTISHSELMSRIKAERGWK</sequence>
<name>A0A3R6EAT9_9BACT</name>
<accession>A0A3R6EAT9</accession>